<proteinExistence type="predicted"/>
<protein>
    <submittedName>
        <fullName evidence="1">Uncharacterized protein</fullName>
    </submittedName>
</protein>
<dbReference type="EMBL" id="MT630734">
    <property type="protein sequence ID" value="QNO42362.1"/>
    <property type="molecule type" value="Genomic_DNA"/>
</dbReference>
<dbReference type="AlphaFoldDB" id="A0A7G9Y2X8"/>
<accession>A0A7G9Y2X8</accession>
<reference evidence="1" key="1">
    <citation type="submission" date="2020-06" db="EMBL/GenBank/DDBJ databases">
        <title>Unique genomic features of the anaerobic methanotrophic archaea.</title>
        <authorList>
            <person name="Chadwick G.L."/>
            <person name="Skennerton C.T."/>
            <person name="Laso-Perez R."/>
            <person name="Leu A.O."/>
            <person name="Speth D.R."/>
            <person name="Yu H."/>
            <person name="Morgan-Lang C."/>
            <person name="Hatzenpichler R."/>
            <person name="Goudeau D."/>
            <person name="Malmstrom R."/>
            <person name="Brazelton W.J."/>
            <person name="Woyke T."/>
            <person name="Hallam S.J."/>
            <person name="Tyson G.W."/>
            <person name="Wegener G."/>
            <person name="Boetius A."/>
            <person name="Orphan V."/>
        </authorList>
    </citation>
    <scope>NUCLEOTIDE SEQUENCE</scope>
</reference>
<evidence type="ECO:0000313" key="1">
    <source>
        <dbReference type="EMBL" id="QNO42362.1"/>
    </source>
</evidence>
<organism evidence="1">
    <name type="scientific">Candidatus Methanogaster sp. ANME-2c ERB4</name>
    <dbReference type="NCBI Taxonomy" id="2759911"/>
    <lineage>
        <taxon>Archaea</taxon>
        <taxon>Methanobacteriati</taxon>
        <taxon>Methanobacteriota</taxon>
        <taxon>Stenosarchaea group</taxon>
        <taxon>Methanomicrobia</taxon>
        <taxon>Methanosarcinales</taxon>
        <taxon>ANME-2 cluster</taxon>
        <taxon>Candidatus Methanogasteraceae</taxon>
        <taxon>Candidatus Methanogaster</taxon>
    </lineage>
</organism>
<name>A0A7G9Y2X8_9EURY</name>
<sequence length="89" mass="10546">MEACSFDQAQHELGGSNQAKYICRYAKDINVNTVVIEDKYIDKETILTKPLPHFLWIIRTYYDRIPTMDAVYDETAVFPKKFRTIRFLH</sequence>
<gene>
    <name evidence="1" type="ORF">LFOPHFOE_00002</name>
</gene>